<dbReference type="InterPro" id="IPR036188">
    <property type="entry name" value="FAD/NAD-bd_sf"/>
</dbReference>
<comment type="caution">
    <text evidence="9">The sequence shown here is derived from an EMBL/GenBank/DDBJ whole genome shotgun (WGS) entry which is preliminary data.</text>
</comment>
<dbReference type="PRINTS" id="PR01001">
    <property type="entry name" value="FADG3PDH"/>
</dbReference>
<dbReference type="EMBL" id="QYBC01000009">
    <property type="protein sequence ID" value="RYB04625.1"/>
    <property type="molecule type" value="Genomic_DNA"/>
</dbReference>
<dbReference type="Gene3D" id="3.50.50.60">
    <property type="entry name" value="FAD/NAD(P)-binding domain"/>
    <property type="match status" value="1"/>
</dbReference>
<name>A0A4Q2REF8_9HYPH</name>
<keyword evidence="10" id="KW-1185">Reference proteome</keyword>
<dbReference type="Pfam" id="PF16901">
    <property type="entry name" value="DAO_C"/>
    <property type="match status" value="1"/>
</dbReference>
<feature type="domain" description="FAD dependent oxidoreductase" evidence="7">
    <location>
        <begin position="25"/>
        <end position="363"/>
    </location>
</feature>
<dbReference type="Proteomes" id="UP000289411">
    <property type="component" value="Unassembled WGS sequence"/>
</dbReference>
<reference evidence="9 10" key="2">
    <citation type="submission" date="2019-02" db="EMBL/GenBank/DDBJ databases">
        <title>'Lichenibacterium ramalinii' gen. nov. sp. nov., 'Lichenibacterium minor' gen. nov. sp. nov.</title>
        <authorList>
            <person name="Pankratov T."/>
        </authorList>
    </citation>
    <scope>NUCLEOTIDE SEQUENCE [LARGE SCALE GENOMIC DNA]</scope>
    <source>
        <strain evidence="9 10">RmlP001</strain>
    </source>
</reference>
<dbReference type="GO" id="GO:0046168">
    <property type="term" value="P:glycerol-3-phosphate catabolic process"/>
    <property type="evidence" value="ECO:0007669"/>
    <property type="project" value="TreeGrafter"/>
</dbReference>
<evidence type="ECO:0000313" key="9">
    <source>
        <dbReference type="EMBL" id="RYB04625.1"/>
    </source>
</evidence>
<dbReference type="InterPro" id="IPR038299">
    <property type="entry name" value="DAO_C_sf"/>
</dbReference>
<dbReference type="Gene3D" id="3.30.9.10">
    <property type="entry name" value="D-Amino Acid Oxidase, subunit A, domain 2"/>
    <property type="match status" value="1"/>
</dbReference>
<dbReference type="Pfam" id="PF01266">
    <property type="entry name" value="DAO"/>
    <property type="match status" value="1"/>
</dbReference>
<dbReference type="RefSeq" id="WP_129219381.1">
    <property type="nucleotide sequence ID" value="NZ_QYBC01000009.1"/>
</dbReference>
<keyword evidence="3" id="KW-0285">Flavoprotein</keyword>
<keyword evidence="4" id="KW-0274">FAD</keyword>
<comment type="similarity">
    <text evidence="2">Belongs to the FAD-dependent glycerol-3-phosphate dehydrogenase family.</text>
</comment>
<sequence>MTTQTSQARRAGALQRFEADPNVPVLIVGGGINGAGTFRDLALQGVDCLIVDKGDWCSGTSAAPSRLIHGGLKYLETGEFRLVAESARERNLLLGNAPHLVKPLPTVVPIHSVFGGIGPSVARFFGRKAKLADRGLLIVEVGMALYDWLGRHRRSMPRHRISLRGATRRRFPAMAPTLATATYHDARVTQAERLCYELIADGEAAHPGARSLNHVAVTGAADGRVTLTDRLTGRPVTVVPRIVVNAAGPWIDRVMGSVGLNKRYMGGTKGSHLVVDDPDLVRALDGHMIYFGSADGRICLVYPFFGRALIGSTDIKADEPDTVACTDAETDYMLAMVGEVFPGLDLSRDKIVYRYAGIRPLPAADVDDPGEISRDHSIGRDRLPGSAVPMLSLVGGKWTTFRAFAAQVTDEVLAELGQARRVSTEAVPIGGGRDFPTAPADRAAWIERVARQQAIDPLRADVLLDRYGSGAEALLTSRVLPDPPLASLPDYGRAEVSAVIRHEQVVDLEDLLFRRLPVAVSGRLTQAVVVEVAGIAAETLGWSDAERDRQIGQLEARAERSHGVSLGGTPLPDLATPPVPVP</sequence>
<comment type="cofactor">
    <cofactor evidence="1">
        <name>FAD</name>
        <dbReference type="ChEBI" id="CHEBI:57692"/>
    </cofactor>
</comment>
<dbReference type="OrthoDB" id="9766796at2"/>
<dbReference type="Gene3D" id="1.10.8.870">
    <property type="entry name" value="Alpha-glycerophosphate oxidase, cap domain"/>
    <property type="match status" value="1"/>
</dbReference>
<dbReference type="PANTHER" id="PTHR11985:SF15">
    <property type="entry name" value="GLYCEROL-3-PHOSPHATE DEHYDROGENASE, MITOCHONDRIAL"/>
    <property type="match status" value="1"/>
</dbReference>
<evidence type="ECO:0000256" key="4">
    <source>
        <dbReference type="ARBA" id="ARBA00022827"/>
    </source>
</evidence>
<evidence type="ECO:0000256" key="5">
    <source>
        <dbReference type="ARBA" id="ARBA00023002"/>
    </source>
</evidence>
<accession>A0A4Q2REF8</accession>
<dbReference type="AlphaFoldDB" id="A0A4Q2REF8"/>
<evidence type="ECO:0000256" key="1">
    <source>
        <dbReference type="ARBA" id="ARBA00001974"/>
    </source>
</evidence>
<dbReference type="InterPro" id="IPR000447">
    <property type="entry name" value="G3P_DH_FAD-dep"/>
</dbReference>
<evidence type="ECO:0000259" key="8">
    <source>
        <dbReference type="Pfam" id="PF16901"/>
    </source>
</evidence>
<feature type="domain" description="Alpha-glycerophosphate oxidase C-terminal" evidence="8">
    <location>
        <begin position="423"/>
        <end position="547"/>
    </location>
</feature>
<keyword evidence="5" id="KW-0560">Oxidoreductase</keyword>
<proteinExistence type="inferred from homology"/>
<protein>
    <submittedName>
        <fullName evidence="9">Glycerol-3-phosphate dehydrogenase/oxidase</fullName>
    </submittedName>
</protein>
<organism evidence="9 10">
    <name type="scientific">Lichenibacterium ramalinae</name>
    <dbReference type="NCBI Taxonomy" id="2316527"/>
    <lineage>
        <taxon>Bacteria</taxon>
        <taxon>Pseudomonadati</taxon>
        <taxon>Pseudomonadota</taxon>
        <taxon>Alphaproteobacteria</taxon>
        <taxon>Hyphomicrobiales</taxon>
        <taxon>Lichenihabitantaceae</taxon>
        <taxon>Lichenibacterium</taxon>
    </lineage>
</organism>
<evidence type="ECO:0000256" key="6">
    <source>
        <dbReference type="SAM" id="MobiDB-lite"/>
    </source>
</evidence>
<dbReference type="GO" id="GO:0004368">
    <property type="term" value="F:glycerol-3-phosphate dehydrogenase (quinone) activity"/>
    <property type="evidence" value="ECO:0007669"/>
    <property type="project" value="InterPro"/>
</dbReference>
<reference evidence="9 10" key="1">
    <citation type="submission" date="2018-09" db="EMBL/GenBank/DDBJ databases">
        <authorList>
            <person name="Grouzdev D.S."/>
            <person name="Krutkina M.S."/>
        </authorList>
    </citation>
    <scope>NUCLEOTIDE SEQUENCE [LARGE SCALE GENOMIC DNA]</scope>
    <source>
        <strain evidence="9 10">RmlP001</strain>
    </source>
</reference>
<gene>
    <name evidence="9" type="ORF">D3272_11760</name>
</gene>
<evidence type="ECO:0000256" key="2">
    <source>
        <dbReference type="ARBA" id="ARBA00007330"/>
    </source>
</evidence>
<evidence type="ECO:0000259" key="7">
    <source>
        <dbReference type="Pfam" id="PF01266"/>
    </source>
</evidence>
<feature type="region of interest" description="Disordered" evidence="6">
    <location>
        <begin position="558"/>
        <end position="582"/>
    </location>
</feature>
<dbReference type="SUPFAM" id="SSF51905">
    <property type="entry name" value="FAD/NAD(P)-binding domain"/>
    <property type="match status" value="1"/>
</dbReference>
<evidence type="ECO:0000313" key="10">
    <source>
        <dbReference type="Proteomes" id="UP000289411"/>
    </source>
</evidence>
<dbReference type="PANTHER" id="PTHR11985">
    <property type="entry name" value="GLYCEROL-3-PHOSPHATE DEHYDROGENASE"/>
    <property type="match status" value="1"/>
</dbReference>
<evidence type="ECO:0000256" key="3">
    <source>
        <dbReference type="ARBA" id="ARBA00022630"/>
    </source>
</evidence>
<dbReference type="InterPro" id="IPR006076">
    <property type="entry name" value="FAD-dep_OxRdtase"/>
</dbReference>
<dbReference type="InterPro" id="IPR031656">
    <property type="entry name" value="DAO_C"/>
</dbReference>